<sequence>MTKVLIVIVNYNGLTYLRDCLESLAVINYLAGQSAVLVVDNASTDGSVDYLKKDWSKIKLIENQSNIGFAAGNNIGLEYAGSNGFDYAYLLNQDTVVDPSFLAQAVALAQTDSQIAAVQSKLLLYQDKTKINSLGNEIHYLGFAFAGGYKLTDYPLAAREITYASGAAMLLKVPILKEVGFFNPDFFMYHEDVDLGWRLWLSGYKVVLAPDSIVYHKYEFSRSIKKYYYMERNRYLVMLQNYKLATLILIFPAWLVMDLALLFYSFFAGFWRQELSVCFYFFSLKNWAKIITTRRRIQKNRRLSDCEVIKRFVGKIEFQDLKNPLLQYLANPIFNFYWLIIKKIIWW</sequence>
<name>A0A1G1XZY0_9BACT</name>
<evidence type="ECO:0008006" key="7">
    <source>
        <dbReference type="Google" id="ProtNLM"/>
    </source>
</evidence>
<reference evidence="5 6" key="1">
    <citation type="journal article" date="2016" name="Nat. Commun.">
        <title>Thousands of microbial genomes shed light on interconnected biogeochemical processes in an aquifer system.</title>
        <authorList>
            <person name="Anantharaman K."/>
            <person name="Brown C.T."/>
            <person name="Hug L.A."/>
            <person name="Sharon I."/>
            <person name="Castelle C.J."/>
            <person name="Probst A.J."/>
            <person name="Thomas B.C."/>
            <person name="Singh A."/>
            <person name="Wilkins M.J."/>
            <person name="Karaoz U."/>
            <person name="Brodie E.L."/>
            <person name="Williams K.H."/>
            <person name="Hubbard S.S."/>
            <person name="Banfield J.F."/>
        </authorList>
    </citation>
    <scope>NUCLEOTIDE SEQUENCE [LARGE SCALE GENOMIC DNA]</scope>
</reference>
<protein>
    <recommendedName>
        <fullName evidence="7">Glycosyltransferase 2-like domain-containing protein</fullName>
    </recommendedName>
</protein>
<dbReference type="GO" id="GO:0016757">
    <property type="term" value="F:glycosyltransferase activity"/>
    <property type="evidence" value="ECO:0007669"/>
    <property type="project" value="UniProtKB-KW"/>
</dbReference>
<dbReference type="SUPFAM" id="SSF53448">
    <property type="entry name" value="Nucleotide-diphospho-sugar transferases"/>
    <property type="match status" value="1"/>
</dbReference>
<dbReference type="Pfam" id="PF13641">
    <property type="entry name" value="Glyco_tranf_2_3"/>
    <property type="match status" value="1"/>
</dbReference>
<dbReference type="STRING" id="1797535.A2744_02285"/>
<keyword evidence="2" id="KW-0328">Glycosyltransferase</keyword>
<comment type="similarity">
    <text evidence="1">Belongs to the glycosyltransferase 2 family.</text>
</comment>
<evidence type="ECO:0000256" key="2">
    <source>
        <dbReference type="ARBA" id="ARBA00022676"/>
    </source>
</evidence>
<evidence type="ECO:0000256" key="4">
    <source>
        <dbReference type="SAM" id="Phobius"/>
    </source>
</evidence>
<organism evidence="5 6">
    <name type="scientific">Candidatus Buchananbacteria bacterium RIFCSPHIGHO2_01_FULL_44_11</name>
    <dbReference type="NCBI Taxonomy" id="1797535"/>
    <lineage>
        <taxon>Bacteria</taxon>
        <taxon>Candidatus Buchananiibacteriota</taxon>
    </lineage>
</organism>
<dbReference type="CDD" id="cd04186">
    <property type="entry name" value="GT_2_like_c"/>
    <property type="match status" value="1"/>
</dbReference>
<evidence type="ECO:0000256" key="1">
    <source>
        <dbReference type="ARBA" id="ARBA00006739"/>
    </source>
</evidence>
<keyword evidence="3" id="KW-0808">Transferase</keyword>
<dbReference type="PANTHER" id="PTHR43179">
    <property type="entry name" value="RHAMNOSYLTRANSFERASE WBBL"/>
    <property type="match status" value="1"/>
</dbReference>
<dbReference type="EMBL" id="MHIE01000019">
    <property type="protein sequence ID" value="OGY45494.1"/>
    <property type="molecule type" value="Genomic_DNA"/>
</dbReference>
<keyword evidence="4" id="KW-1133">Transmembrane helix</keyword>
<dbReference type="PANTHER" id="PTHR43179:SF12">
    <property type="entry name" value="GALACTOFURANOSYLTRANSFERASE GLFT2"/>
    <property type="match status" value="1"/>
</dbReference>
<comment type="caution">
    <text evidence="5">The sequence shown here is derived from an EMBL/GenBank/DDBJ whole genome shotgun (WGS) entry which is preliminary data.</text>
</comment>
<dbReference type="Gene3D" id="3.90.550.10">
    <property type="entry name" value="Spore Coat Polysaccharide Biosynthesis Protein SpsA, Chain A"/>
    <property type="match status" value="1"/>
</dbReference>
<gene>
    <name evidence="5" type="ORF">A2744_02285</name>
</gene>
<dbReference type="InterPro" id="IPR029044">
    <property type="entry name" value="Nucleotide-diphossugar_trans"/>
</dbReference>
<keyword evidence="4" id="KW-0812">Transmembrane</keyword>
<proteinExistence type="inferred from homology"/>
<accession>A0A1G1XZY0</accession>
<evidence type="ECO:0000313" key="5">
    <source>
        <dbReference type="EMBL" id="OGY45494.1"/>
    </source>
</evidence>
<keyword evidence="4" id="KW-0472">Membrane</keyword>
<feature type="transmembrane region" description="Helical" evidence="4">
    <location>
        <begin position="244"/>
        <end position="267"/>
    </location>
</feature>
<evidence type="ECO:0000256" key="3">
    <source>
        <dbReference type="ARBA" id="ARBA00022679"/>
    </source>
</evidence>
<dbReference type="AlphaFoldDB" id="A0A1G1XZY0"/>
<evidence type="ECO:0000313" key="6">
    <source>
        <dbReference type="Proteomes" id="UP000178240"/>
    </source>
</evidence>
<dbReference type="Proteomes" id="UP000178240">
    <property type="component" value="Unassembled WGS sequence"/>
</dbReference>
<feature type="transmembrane region" description="Helical" evidence="4">
    <location>
        <begin position="273"/>
        <end position="292"/>
    </location>
</feature>